<sequence length="96" mass="10563">MATGRPAEWAAMLLEDILVDAGQKCYEYGSRHAAHVPLVSHAVSARSGSGACLLIKVRKLLMLCSYFKFGSTLQCPENRKIDRPQSVSGWPLPVYL</sequence>
<dbReference type="AlphaFoldDB" id="A0AAV4CTF1"/>
<protein>
    <submittedName>
        <fullName evidence="1">Uncharacterized protein</fullName>
    </submittedName>
</protein>
<evidence type="ECO:0000313" key="1">
    <source>
        <dbReference type="EMBL" id="GFO35172.1"/>
    </source>
</evidence>
<organism evidence="1 2">
    <name type="scientific">Plakobranchus ocellatus</name>
    <dbReference type="NCBI Taxonomy" id="259542"/>
    <lineage>
        <taxon>Eukaryota</taxon>
        <taxon>Metazoa</taxon>
        <taxon>Spiralia</taxon>
        <taxon>Lophotrochozoa</taxon>
        <taxon>Mollusca</taxon>
        <taxon>Gastropoda</taxon>
        <taxon>Heterobranchia</taxon>
        <taxon>Euthyneura</taxon>
        <taxon>Panpulmonata</taxon>
        <taxon>Sacoglossa</taxon>
        <taxon>Placobranchoidea</taxon>
        <taxon>Plakobranchidae</taxon>
        <taxon>Plakobranchus</taxon>
    </lineage>
</organism>
<accession>A0AAV4CTF1</accession>
<gene>
    <name evidence="1" type="ORF">PoB_006167700</name>
</gene>
<reference evidence="1 2" key="1">
    <citation type="journal article" date="2021" name="Elife">
        <title>Chloroplast acquisition without the gene transfer in kleptoplastic sea slugs, Plakobranchus ocellatus.</title>
        <authorList>
            <person name="Maeda T."/>
            <person name="Takahashi S."/>
            <person name="Yoshida T."/>
            <person name="Shimamura S."/>
            <person name="Takaki Y."/>
            <person name="Nagai Y."/>
            <person name="Toyoda A."/>
            <person name="Suzuki Y."/>
            <person name="Arimoto A."/>
            <person name="Ishii H."/>
            <person name="Satoh N."/>
            <person name="Nishiyama T."/>
            <person name="Hasebe M."/>
            <person name="Maruyama T."/>
            <person name="Minagawa J."/>
            <person name="Obokata J."/>
            <person name="Shigenobu S."/>
        </authorList>
    </citation>
    <scope>NUCLEOTIDE SEQUENCE [LARGE SCALE GENOMIC DNA]</scope>
</reference>
<proteinExistence type="predicted"/>
<name>A0AAV4CTF1_9GAST</name>
<comment type="caution">
    <text evidence="1">The sequence shown here is derived from an EMBL/GenBank/DDBJ whole genome shotgun (WGS) entry which is preliminary data.</text>
</comment>
<dbReference type="Proteomes" id="UP000735302">
    <property type="component" value="Unassembled WGS sequence"/>
</dbReference>
<dbReference type="EMBL" id="BLXT01006967">
    <property type="protein sequence ID" value="GFO35172.1"/>
    <property type="molecule type" value="Genomic_DNA"/>
</dbReference>
<keyword evidence="2" id="KW-1185">Reference proteome</keyword>
<evidence type="ECO:0000313" key="2">
    <source>
        <dbReference type="Proteomes" id="UP000735302"/>
    </source>
</evidence>